<sequence>MKIQTGLMKFSPLASAILLALPVMVNAADLSMPNGNINMANGVPVVNINGANGNGISHNIYDKLNVGKEGLIFNNSQNGANTSLAGQIAGNSNLASGTAKVILNEVTSKNKSNLNGQMEVAGDKAHLIIANPNGISCDSCGFINTDKVTMTTGKADLNNGELHGYSVNGGLITTNGLTSDSPTAILARSIVVNGDINASGQELTLIAGNNYVDTSNKVTGTVNASGGRNSYGIDVAKLGGMYANKINLISTENGIGVRNAGVLAAGSGGIQIDTNGRLINNSAQIKSTGAIAVKTKGALENVTGKIVSDKTISIDTNKNGINNSRAGNIMSGADIYISSGEFNNVNGKVAAAGTLAMNTNNATLTNYGKGNSVGIEAGVVVLQTGALNNNNGQIKGFYVGSESSNLSNNNGMIESYSDVDISTSGSVNNTSGLIRGANGHVKIDASKGTLTNSGTKSADAASSDSLGIIAGEGGIQISVAALNNSNGQIASAGDIGFLTKSNVNNVNGKIATKKSVSIKAASLSNAQSSIVGQTGVDIDLTGDVTNHIGIISSEYGDVNIRARHVNNSGGLLLGQNISLDAVHDVNNDTSLIVAQKKLTINAGGTVANQNGNNFGDVWGLYFGMPNQKGGMIGNGGVEITANTLNNNNSRIIAQHAPLTLAITGALYNDRSMLIGAGASSIKAGSLSSNYSTIHSTGDLSIDTRSLSLASSGSIIDNDATGIIAADGALTLNVANNFTNYGWITGKQKVSVNTAGVLYNRNTIYSDNETQVYAKSAVYNFKDMVAGLKLTVSATETVYNSGNMFTEGHASITGKRVYNEGNSAVMGGRQGLELETDTLINSGKVVGL</sequence>
<dbReference type="EMBL" id="CP024636">
    <property type="protein sequence ID" value="QGR06544.1"/>
    <property type="molecule type" value="Genomic_DNA"/>
</dbReference>
<dbReference type="SMART" id="SM00912">
    <property type="entry name" value="Haemagg_act"/>
    <property type="match status" value="1"/>
</dbReference>
<dbReference type="Pfam" id="PF05594">
    <property type="entry name" value="Fil_haemagg"/>
    <property type="match status" value="6"/>
</dbReference>
<organism evidence="4 5">
    <name type="scientific">Pantoea phytobeneficialis</name>
    <dbReference type="NCBI Taxonomy" id="2052056"/>
    <lineage>
        <taxon>Bacteria</taxon>
        <taxon>Pseudomonadati</taxon>
        <taxon>Pseudomonadota</taxon>
        <taxon>Gammaproteobacteria</taxon>
        <taxon>Enterobacterales</taxon>
        <taxon>Erwiniaceae</taxon>
        <taxon>Pantoea</taxon>
    </lineage>
</organism>
<dbReference type="KEGG" id="ppho:CTZ24_09020"/>
<reference evidence="5" key="1">
    <citation type="submission" date="2017-11" db="EMBL/GenBank/DDBJ databases">
        <title>Genome sequence of Pantoea sp. MSR2.</title>
        <authorList>
            <person name="Nascimento F.X."/>
        </authorList>
    </citation>
    <scope>NUCLEOTIDE SEQUENCE [LARGE SCALE GENOMIC DNA]</scope>
    <source>
        <strain evidence="5">MSR2</strain>
    </source>
</reference>
<proteinExistence type="predicted"/>
<dbReference type="InterPro" id="IPR012334">
    <property type="entry name" value="Pectin_lyas_fold"/>
</dbReference>
<evidence type="ECO:0000313" key="5">
    <source>
        <dbReference type="Proteomes" id="UP000424872"/>
    </source>
</evidence>
<dbReference type="AlphaFoldDB" id="A0AAP9H4T9"/>
<evidence type="ECO:0000313" key="4">
    <source>
        <dbReference type="EMBL" id="QGR06544.1"/>
    </source>
</evidence>
<dbReference type="Proteomes" id="UP001171299">
    <property type="component" value="Unassembled WGS sequence"/>
</dbReference>
<dbReference type="InterPro" id="IPR011050">
    <property type="entry name" value="Pectin_lyase_fold/virulence"/>
</dbReference>
<dbReference type="NCBIfam" id="TIGR01901">
    <property type="entry name" value="adhes_NPXG"/>
    <property type="match status" value="1"/>
</dbReference>
<keyword evidence="1" id="KW-0732">Signal</keyword>
<gene>
    <name evidence="4" type="ORF">CTZ24_09020</name>
    <name evidence="3" type="ORF">Q3404_06095</name>
</gene>
<evidence type="ECO:0000313" key="3">
    <source>
        <dbReference type="EMBL" id="MDO6406145.1"/>
    </source>
</evidence>
<dbReference type="NCBIfam" id="TIGR01731">
    <property type="entry name" value="fil_hemag_20aa"/>
    <property type="match status" value="10"/>
</dbReference>
<evidence type="ECO:0000259" key="2">
    <source>
        <dbReference type="SMART" id="SM00912"/>
    </source>
</evidence>
<accession>A0AAP9H4T9</accession>
<feature type="domain" description="Filamentous haemagglutinin FhaB/tRNA nuclease CdiA-like TPS" evidence="2">
    <location>
        <begin position="40"/>
        <end position="160"/>
    </location>
</feature>
<dbReference type="Pfam" id="PF05860">
    <property type="entry name" value="TPS"/>
    <property type="match status" value="1"/>
</dbReference>
<evidence type="ECO:0000256" key="1">
    <source>
        <dbReference type="SAM" id="SignalP"/>
    </source>
</evidence>
<reference evidence="3" key="3">
    <citation type="submission" date="2023-07" db="EMBL/GenBank/DDBJ databases">
        <title>The extreme plant-growth-promoting properties of Pantoea phytobeneficialis PF55 revealed by functional and genomic analysis.</title>
        <authorList>
            <person name="Nascimento F.X."/>
            <person name="Marcio R.J."/>
        </authorList>
    </citation>
    <scope>NUCLEOTIDE SEQUENCE</scope>
    <source>
        <strain evidence="3">PF55</strain>
    </source>
</reference>
<dbReference type="InterPro" id="IPR010069">
    <property type="entry name" value="CdiA_FHA1_rpt"/>
</dbReference>
<reference evidence="4" key="2">
    <citation type="journal article" date="2020" name="Environ. Microbiol.">
        <title>The extreme plant-growth-promoting properties of Pantoea phytobeneficialis MSR2 revealed by functional and genomic analysis.</title>
        <authorList>
            <person name="Nascimento F.X."/>
            <person name="Hernandez A.G."/>
            <person name="Glick B.R."/>
            <person name="Rossi M.J."/>
        </authorList>
    </citation>
    <scope>NUCLEOTIDE SEQUENCE</scope>
    <source>
        <strain evidence="4">MSR2</strain>
    </source>
</reference>
<dbReference type="Gene3D" id="2.160.20.10">
    <property type="entry name" value="Single-stranded right-handed beta-helix, Pectin lyase-like"/>
    <property type="match status" value="1"/>
</dbReference>
<evidence type="ECO:0000313" key="6">
    <source>
        <dbReference type="Proteomes" id="UP001171299"/>
    </source>
</evidence>
<dbReference type="SUPFAM" id="SSF51126">
    <property type="entry name" value="Pectin lyase-like"/>
    <property type="match status" value="1"/>
</dbReference>
<feature type="chain" id="PRO_5042929954" evidence="1">
    <location>
        <begin position="28"/>
        <end position="847"/>
    </location>
</feature>
<dbReference type="Proteomes" id="UP000424872">
    <property type="component" value="Chromosome"/>
</dbReference>
<dbReference type="InterPro" id="IPR008638">
    <property type="entry name" value="FhaB/CdiA-like_TPS"/>
</dbReference>
<name>A0AAP9H4T9_9GAMM</name>
<protein>
    <submittedName>
        <fullName evidence="3 4">Filamentous hemagglutinin</fullName>
    </submittedName>
</protein>
<dbReference type="EMBL" id="JAUOOM010000004">
    <property type="protein sequence ID" value="MDO6406145.1"/>
    <property type="molecule type" value="Genomic_DNA"/>
</dbReference>
<feature type="signal peptide" evidence="1">
    <location>
        <begin position="1"/>
        <end position="27"/>
    </location>
</feature>
<dbReference type="InterPro" id="IPR008619">
    <property type="entry name" value="Filamentous_hemagglutn_rpt"/>
</dbReference>
<dbReference type="RefSeq" id="WP_208725344.1">
    <property type="nucleotide sequence ID" value="NZ_CP024636.1"/>
</dbReference>
<keyword evidence="6" id="KW-1185">Reference proteome</keyword>